<keyword evidence="6" id="KW-0547">Nucleotide-binding</keyword>
<evidence type="ECO:0000256" key="3">
    <source>
        <dbReference type="ARBA" id="ARBA00012438"/>
    </source>
</evidence>
<dbReference type="PRINTS" id="PR00344">
    <property type="entry name" value="BCTRLSENSOR"/>
</dbReference>
<dbReference type="InterPro" id="IPR050351">
    <property type="entry name" value="BphY/WalK/GraS-like"/>
</dbReference>
<dbReference type="PROSITE" id="PS50885">
    <property type="entry name" value="HAMP"/>
    <property type="match status" value="1"/>
</dbReference>
<comment type="caution">
    <text evidence="13">The sequence shown here is derived from an EMBL/GenBank/DDBJ whole genome shotgun (WGS) entry which is preliminary data.</text>
</comment>
<accession>A0ABX0XA12</accession>
<dbReference type="SMART" id="SM00304">
    <property type="entry name" value="HAMP"/>
    <property type="match status" value="1"/>
</dbReference>
<comment type="catalytic activity">
    <reaction evidence="1">
        <text>ATP + protein L-histidine = ADP + protein N-phospho-L-histidine.</text>
        <dbReference type="EC" id="2.7.13.3"/>
    </reaction>
</comment>
<dbReference type="PANTHER" id="PTHR42878">
    <property type="entry name" value="TWO-COMPONENT HISTIDINE KINASE"/>
    <property type="match status" value="1"/>
</dbReference>
<dbReference type="PANTHER" id="PTHR42878:SF7">
    <property type="entry name" value="SENSOR HISTIDINE KINASE GLRK"/>
    <property type="match status" value="1"/>
</dbReference>
<gene>
    <name evidence="13" type="ORF">GGR27_001566</name>
</gene>
<dbReference type="InterPro" id="IPR003660">
    <property type="entry name" value="HAMP_dom"/>
</dbReference>
<feature type="domain" description="Histidine kinase" evidence="11">
    <location>
        <begin position="227"/>
        <end position="437"/>
    </location>
</feature>
<dbReference type="InterPro" id="IPR003594">
    <property type="entry name" value="HATPase_dom"/>
</dbReference>
<evidence type="ECO:0000259" key="12">
    <source>
        <dbReference type="PROSITE" id="PS50885"/>
    </source>
</evidence>
<evidence type="ECO:0000256" key="8">
    <source>
        <dbReference type="ARBA" id="ARBA00022840"/>
    </source>
</evidence>
<dbReference type="Pfam" id="PF00672">
    <property type="entry name" value="HAMP"/>
    <property type="match status" value="1"/>
</dbReference>
<evidence type="ECO:0000256" key="6">
    <source>
        <dbReference type="ARBA" id="ARBA00022741"/>
    </source>
</evidence>
<dbReference type="EC" id="2.7.13.3" evidence="3"/>
<dbReference type="SMART" id="SM00387">
    <property type="entry name" value="HATPase_c"/>
    <property type="match status" value="1"/>
</dbReference>
<feature type="transmembrane region" description="Helical" evidence="10">
    <location>
        <begin position="7"/>
        <end position="26"/>
    </location>
</feature>
<evidence type="ECO:0000256" key="9">
    <source>
        <dbReference type="ARBA" id="ARBA00023012"/>
    </source>
</evidence>
<evidence type="ECO:0000256" key="7">
    <source>
        <dbReference type="ARBA" id="ARBA00022777"/>
    </source>
</evidence>
<evidence type="ECO:0000256" key="10">
    <source>
        <dbReference type="SAM" id="Phobius"/>
    </source>
</evidence>
<protein>
    <recommendedName>
        <fullName evidence="3">histidine kinase</fullName>
        <ecNumber evidence="3">2.7.13.3</ecNumber>
    </recommendedName>
</protein>
<evidence type="ECO:0000256" key="5">
    <source>
        <dbReference type="ARBA" id="ARBA00022679"/>
    </source>
</evidence>
<name>A0ABX0XA12_9BACT</name>
<evidence type="ECO:0000256" key="2">
    <source>
        <dbReference type="ARBA" id="ARBA00004370"/>
    </source>
</evidence>
<keyword evidence="10" id="KW-0812">Transmembrane</keyword>
<evidence type="ECO:0000256" key="1">
    <source>
        <dbReference type="ARBA" id="ARBA00000085"/>
    </source>
</evidence>
<proteinExistence type="predicted"/>
<evidence type="ECO:0000313" key="14">
    <source>
        <dbReference type="Proteomes" id="UP000770785"/>
    </source>
</evidence>
<dbReference type="InterPro" id="IPR005467">
    <property type="entry name" value="His_kinase_dom"/>
</dbReference>
<evidence type="ECO:0000313" key="13">
    <source>
        <dbReference type="EMBL" id="NJC26067.1"/>
    </source>
</evidence>
<dbReference type="InterPro" id="IPR036890">
    <property type="entry name" value="HATPase_C_sf"/>
</dbReference>
<dbReference type="SUPFAM" id="SSF55874">
    <property type="entry name" value="ATPase domain of HSP90 chaperone/DNA topoisomerase II/histidine kinase"/>
    <property type="match status" value="1"/>
</dbReference>
<organism evidence="13 14">
    <name type="scientific">Neolewinella antarctica</name>
    <dbReference type="NCBI Taxonomy" id="442734"/>
    <lineage>
        <taxon>Bacteria</taxon>
        <taxon>Pseudomonadati</taxon>
        <taxon>Bacteroidota</taxon>
        <taxon>Saprospiria</taxon>
        <taxon>Saprospirales</taxon>
        <taxon>Lewinellaceae</taxon>
        <taxon>Neolewinella</taxon>
    </lineage>
</organism>
<dbReference type="GO" id="GO:0016301">
    <property type="term" value="F:kinase activity"/>
    <property type="evidence" value="ECO:0007669"/>
    <property type="project" value="UniProtKB-KW"/>
</dbReference>
<dbReference type="RefSeq" id="WP_168036829.1">
    <property type="nucleotide sequence ID" value="NZ_JAATJH010000002.1"/>
</dbReference>
<dbReference type="PROSITE" id="PS50109">
    <property type="entry name" value="HIS_KIN"/>
    <property type="match status" value="1"/>
</dbReference>
<sequence>MSSANKYITYLLVLHLACGGLAYRAFLENPYLIFAAEALLLVSVYVAFRIFRSIIAPVKLLSQGAAALEDGDFSVKLLPTGSREMDGVVNVYNSMIDQLRSERVSGKQREEFLQQLIEATEIGIITLDFDGEVAKLNGWMEQKCIDAAFRTAVLQPALHLSRLSRDPKNGRNKSTTFVLPGPDGRRYHVEKSTFIDRGFERGFLILQDVTAELLAAEKEAYGKVIRMMAHEVNNSNGAVVSIMTTLLEAARETDPALAALTTDYLPAAINRADNMTAFIHNFARVVRLPRPQRKLTELNDLLRRTGKVMVATLAEEDIDLVFALAPGKISLRLDDAQIEQVVINALTNARQSIERGGQITITSTTNPPGFTITDDGAGIAAEHAEQLFTPFFSTKPTGQGIGLTLAREILEAHGARYSLVTGPDERTRFRVTFPTLHQ</sequence>
<keyword evidence="10" id="KW-0472">Membrane</keyword>
<keyword evidence="4" id="KW-0597">Phosphoprotein</keyword>
<dbReference type="Pfam" id="PF02518">
    <property type="entry name" value="HATPase_c"/>
    <property type="match status" value="1"/>
</dbReference>
<keyword evidence="9" id="KW-0902">Two-component regulatory system</keyword>
<keyword evidence="10" id="KW-1133">Transmembrane helix</keyword>
<dbReference type="Gene3D" id="3.30.565.10">
    <property type="entry name" value="Histidine kinase-like ATPase, C-terminal domain"/>
    <property type="match status" value="1"/>
</dbReference>
<evidence type="ECO:0000256" key="4">
    <source>
        <dbReference type="ARBA" id="ARBA00022553"/>
    </source>
</evidence>
<keyword evidence="14" id="KW-1185">Reference proteome</keyword>
<dbReference type="EMBL" id="JAATJH010000002">
    <property type="protein sequence ID" value="NJC26067.1"/>
    <property type="molecule type" value="Genomic_DNA"/>
</dbReference>
<dbReference type="InterPro" id="IPR004358">
    <property type="entry name" value="Sig_transdc_His_kin-like_C"/>
</dbReference>
<keyword evidence="8" id="KW-0067">ATP-binding</keyword>
<dbReference type="CDD" id="cd06225">
    <property type="entry name" value="HAMP"/>
    <property type="match status" value="1"/>
</dbReference>
<keyword evidence="5" id="KW-0808">Transferase</keyword>
<reference evidence="13 14" key="1">
    <citation type="submission" date="2020-03" db="EMBL/GenBank/DDBJ databases">
        <title>Genomic Encyclopedia of Type Strains, Phase IV (KMG-IV): sequencing the most valuable type-strain genomes for metagenomic binning, comparative biology and taxonomic classification.</title>
        <authorList>
            <person name="Goeker M."/>
        </authorList>
    </citation>
    <scope>NUCLEOTIDE SEQUENCE [LARGE SCALE GENOMIC DNA]</scope>
    <source>
        <strain evidence="13 14">DSM 105096</strain>
    </source>
</reference>
<dbReference type="Proteomes" id="UP000770785">
    <property type="component" value="Unassembled WGS sequence"/>
</dbReference>
<dbReference type="Gene3D" id="6.10.340.10">
    <property type="match status" value="1"/>
</dbReference>
<feature type="domain" description="HAMP" evidence="12">
    <location>
        <begin position="52"/>
        <end position="104"/>
    </location>
</feature>
<comment type="subcellular location">
    <subcellularLocation>
        <location evidence="2">Membrane</location>
    </subcellularLocation>
</comment>
<keyword evidence="7 13" id="KW-0418">Kinase</keyword>
<evidence type="ECO:0000259" key="11">
    <source>
        <dbReference type="PROSITE" id="PS50109"/>
    </source>
</evidence>